<accession>A0AAW9CW41</accession>
<dbReference type="AlphaFoldDB" id="A0AAW9CW41"/>
<gene>
    <name evidence="2" type="ORF">C7S16_5678</name>
</gene>
<evidence type="ECO:0000256" key="1">
    <source>
        <dbReference type="SAM" id="MobiDB-lite"/>
    </source>
</evidence>
<sequence>MTHRARRAVSGLTRRPRAGNMDGSRSGGRSSDGRKHDEWL</sequence>
<organism evidence="2 3">
    <name type="scientific">Burkholderia thailandensis</name>
    <dbReference type="NCBI Taxonomy" id="57975"/>
    <lineage>
        <taxon>Bacteria</taxon>
        <taxon>Pseudomonadati</taxon>
        <taxon>Pseudomonadota</taxon>
        <taxon>Betaproteobacteria</taxon>
        <taxon>Burkholderiales</taxon>
        <taxon>Burkholderiaceae</taxon>
        <taxon>Burkholderia</taxon>
        <taxon>pseudomallei group</taxon>
    </lineage>
</organism>
<protein>
    <submittedName>
        <fullName evidence="2">Uncharacterized protein</fullName>
    </submittedName>
</protein>
<comment type="caution">
    <text evidence="2">The sequence shown here is derived from an EMBL/GenBank/DDBJ whole genome shotgun (WGS) entry which is preliminary data.</text>
</comment>
<evidence type="ECO:0000313" key="2">
    <source>
        <dbReference type="EMBL" id="MDW9251966.1"/>
    </source>
</evidence>
<dbReference type="Proteomes" id="UP001272137">
    <property type="component" value="Unassembled WGS sequence"/>
</dbReference>
<feature type="compositionally biased region" description="Basic and acidic residues" evidence="1">
    <location>
        <begin position="31"/>
        <end position="40"/>
    </location>
</feature>
<evidence type="ECO:0000313" key="3">
    <source>
        <dbReference type="Proteomes" id="UP001272137"/>
    </source>
</evidence>
<proteinExistence type="predicted"/>
<dbReference type="EMBL" id="QXCT01000001">
    <property type="protein sequence ID" value="MDW9251966.1"/>
    <property type="molecule type" value="Genomic_DNA"/>
</dbReference>
<name>A0AAW9CW41_BURTH</name>
<feature type="region of interest" description="Disordered" evidence="1">
    <location>
        <begin position="1"/>
        <end position="40"/>
    </location>
</feature>
<reference evidence="2" key="1">
    <citation type="submission" date="2018-08" db="EMBL/GenBank/DDBJ databases">
        <title>Identification of Burkholderia cepacia strains that express a Burkholderia pseudomallei-like capsular polysaccharide.</title>
        <authorList>
            <person name="Burtnick M.N."/>
            <person name="Vongsouvath M."/>
            <person name="Newton P."/>
            <person name="Wuthiekanun V."/>
            <person name="Limmathurotsakul D."/>
            <person name="Brett P.J."/>
            <person name="Chantratita N."/>
            <person name="Dance D.A."/>
        </authorList>
    </citation>
    <scope>NUCLEOTIDE SEQUENCE</scope>
    <source>
        <strain evidence="2">SBXCC001</strain>
    </source>
</reference>